<evidence type="ECO:0000313" key="3">
    <source>
        <dbReference type="EMBL" id="SDG38698.1"/>
    </source>
</evidence>
<name>A0A1G7TTT6_9EURY</name>
<dbReference type="STRING" id="660518.SAMN05216218_1305"/>
<keyword evidence="2" id="KW-0812">Transmembrane</keyword>
<feature type="region of interest" description="Disordered" evidence="1">
    <location>
        <begin position="380"/>
        <end position="421"/>
    </location>
</feature>
<dbReference type="Proteomes" id="UP000199076">
    <property type="component" value="Unassembled WGS sequence"/>
</dbReference>
<dbReference type="EMBL" id="FNBK01000030">
    <property type="protein sequence ID" value="SDG38698.1"/>
    <property type="molecule type" value="Genomic_DNA"/>
</dbReference>
<protein>
    <submittedName>
        <fullName evidence="3">Uncharacterized protein</fullName>
    </submittedName>
</protein>
<dbReference type="OrthoDB" id="330646at2157"/>
<feature type="compositionally biased region" description="Basic and acidic residues" evidence="1">
    <location>
        <begin position="196"/>
        <end position="208"/>
    </location>
</feature>
<evidence type="ECO:0000256" key="1">
    <source>
        <dbReference type="SAM" id="MobiDB-lite"/>
    </source>
</evidence>
<dbReference type="RefSeq" id="WP_139171221.1">
    <property type="nucleotide sequence ID" value="NZ_FNBK01000030.1"/>
</dbReference>
<evidence type="ECO:0000313" key="4">
    <source>
        <dbReference type="Proteomes" id="UP000199076"/>
    </source>
</evidence>
<feature type="transmembrane region" description="Helical" evidence="2">
    <location>
        <begin position="244"/>
        <end position="271"/>
    </location>
</feature>
<keyword evidence="2" id="KW-0472">Membrane</keyword>
<organism evidence="3 4">
    <name type="scientific">Halorientalis regularis</name>
    <dbReference type="NCBI Taxonomy" id="660518"/>
    <lineage>
        <taxon>Archaea</taxon>
        <taxon>Methanobacteriati</taxon>
        <taxon>Methanobacteriota</taxon>
        <taxon>Stenosarchaea group</taxon>
        <taxon>Halobacteria</taxon>
        <taxon>Halobacteriales</taxon>
        <taxon>Haloarculaceae</taxon>
        <taxon>Halorientalis</taxon>
    </lineage>
</organism>
<reference evidence="4" key="1">
    <citation type="submission" date="2016-10" db="EMBL/GenBank/DDBJ databases">
        <authorList>
            <person name="Varghese N."/>
            <person name="Submissions S."/>
        </authorList>
    </citation>
    <scope>NUCLEOTIDE SEQUENCE [LARGE SCALE GENOMIC DNA]</scope>
    <source>
        <strain evidence="4">IBRC-M 10760</strain>
    </source>
</reference>
<keyword evidence="2" id="KW-1133">Transmembrane helix</keyword>
<keyword evidence="4" id="KW-1185">Reference proteome</keyword>
<accession>A0A1G7TTT6</accession>
<evidence type="ECO:0000256" key="2">
    <source>
        <dbReference type="SAM" id="Phobius"/>
    </source>
</evidence>
<feature type="region of interest" description="Disordered" evidence="1">
    <location>
        <begin position="196"/>
        <end position="232"/>
    </location>
</feature>
<dbReference type="AlphaFoldDB" id="A0A1G7TTT6"/>
<gene>
    <name evidence="3" type="ORF">SAMN05216218_1305</name>
</gene>
<proteinExistence type="predicted"/>
<sequence length="421" mass="45299">MIDLTIYDSQGQSLDDPAAAKNERIANFFFDGVRLAIESMDSVRAYCFFRARESEGARLDQFYAEFEASSVSEIGNLKSAVEQKVRDEHEMILESSTEDATVFDLIDEASRLAPPGDRNTRDLIPKLIRRGERPRFGVGNYRDALALLIDVIRNGRVNKAAIADNAESAELSDYDIVIETGNHTGLVPLGNTEDALAREQRSSMRSERGSLSNDPLGDHDSKYQSSIDKSSDETLTGKDKLISIGLISAFGIGILALLIGGGLFGACFLGVSVDLPFIGDPCTSDSGGAGNQTEFSVDGYNTSLYTNNSTIAIRWNGPNSVNHTVSLKNGSGNLVRQNYTINKSSTRRSWQNLPAGNYSIFAINNSGTVKEVWNGTLSSTGAKTNNSQPTGTPTVADTPSNTQESTATEGTSNQSTTSSPS</sequence>